<dbReference type="GO" id="GO:0003006">
    <property type="term" value="P:developmental process involved in reproduction"/>
    <property type="evidence" value="ECO:0007669"/>
    <property type="project" value="UniProtKB-ARBA"/>
</dbReference>
<evidence type="ECO:0000256" key="5">
    <source>
        <dbReference type="ARBA" id="ARBA00022737"/>
    </source>
</evidence>
<dbReference type="InterPro" id="IPR002048">
    <property type="entry name" value="EF_hand_dom"/>
</dbReference>
<evidence type="ECO:0000256" key="10">
    <source>
        <dbReference type="ARBA" id="ARBA00022989"/>
    </source>
</evidence>
<keyword evidence="10 14" id="KW-1133">Transmembrane helix</keyword>
<dbReference type="PANTHER" id="PTHR24072">
    <property type="entry name" value="RHO FAMILY GTPASE"/>
    <property type="match status" value="1"/>
</dbReference>
<evidence type="ECO:0000256" key="11">
    <source>
        <dbReference type="ARBA" id="ARBA00023128"/>
    </source>
</evidence>
<dbReference type="SMART" id="SM00174">
    <property type="entry name" value="RHO"/>
    <property type="match status" value="1"/>
</dbReference>
<dbReference type="GO" id="GO:0001667">
    <property type="term" value="P:ameboidal-type cell migration"/>
    <property type="evidence" value="ECO:0007669"/>
    <property type="project" value="UniProtKB-ARBA"/>
</dbReference>
<evidence type="ECO:0000256" key="12">
    <source>
        <dbReference type="ARBA" id="ARBA00023134"/>
    </source>
</evidence>
<dbReference type="InterPro" id="IPR011992">
    <property type="entry name" value="EF-hand-dom_pair"/>
</dbReference>
<keyword evidence="13 14" id="KW-0472">Membrane</keyword>
<dbReference type="Pfam" id="PF00071">
    <property type="entry name" value="Ras"/>
    <property type="match status" value="1"/>
</dbReference>
<evidence type="ECO:0000256" key="4">
    <source>
        <dbReference type="ARBA" id="ARBA00022723"/>
    </source>
</evidence>
<dbReference type="FunFam" id="1.10.238.10:FF:000011">
    <property type="entry name" value="Mitochondrial Rho GTPase"/>
    <property type="match status" value="1"/>
</dbReference>
<keyword evidence="12" id="KW-0342">GTP-binding</keyword>
<dbReference type="InterPro" id="IPR013567">
    <property type="entry name" value="EF_hand_assoc_2"/>
</dbReference>
<dbReference type="SUPFAM" id="SSF47473">
    <property type="entry name" value="EF-hand"/>
    <property type="match status" value="1"/>
</dbReference>
<dbReference type="GO" id="GO:0022412">
    <property type="term" value="P:cellular process involved in reproduction in multicellular organism"/>
    <property type="evidence" value="ECO:0007669"/>
    <property type="project" value="UniProtKB-ARBA"/>
</dbReference>
<evidence type="ECO:0000256" key="2">
    <source>
        <dbReference type="ARBA" id="ARBA00007981"/>
    </source>
</evidence>
<dbReference type="SUPFAM" id="SSF52540">
    <property type="entry name" value="P-loop containing nucleoside triphosphate hydrolases"/>
    <property type="match status" value="2"/>
</dbReference>
<evidence type="ECO:0000256" key="6">
    <source>
        <dbReference type="ARBA" id="ARBA00022741"/>
    </source>
</evidence>
<dbReference type="Pfam" id="PF08355">
    <property type="entry name" value="EF_assoc_1"/>
    <property type="match status" value="1"/>
</dbReference>
<dbReference type="PRINTS" id="PR00449">
    <property type="entry name" value="RASTRNSFRMNG"/>
</dbReference>
<dbReference type="InterPro" id="IPR013566">
    <property type="entry name" value="EF_hand_assoc_1"/>
</dbReference>
<accession>A0A4C2A1F9</accession>
<feature type="domain" description="EF-hand" evidence="15">
    <location>
        <begin position="445"/>
        <end position="480"/>
    </location>
</feature>
<dbReference type="GO" id="GO:0007264">
    <property type="term" value="P:small GTPase-mediated signal transduction"/>
    <property type="evidence" value="ECO:0007669"/>
    <property type="project" value="InterPro"/>
</dbReference>
<dbReference type="GO" id="GO:0035099">
    <property type="term" value="P:hemocyte migration"/>
    <property type="evidence" value="ECO:0007669"/>
    <property type="project" value="UniProtKB-ARBA"/>
</dbReference>
<keyword evidence="18" id="KW-1185">Reference proteome</keyword>
<dbReference type="Gene3D" id="3.40.50.300">
    <property type="entry name" value="P-loop containing nucleotide triphosphate hydrolases"/>
    <property type="match status" value="2"/>
</dbReference>
<dbReference type="SMART" id="SM00175">
    <property type="entry name" value="RAB"/>
    <property type="match status" value="1"/>
</dbReference>
<dbReference type="InterPro" id="IPR018247">
    <property type="entry name" value="EF_Hand_1_Ca_BS"/>
</dbReference>
<evidence type="ECO:0000256" key="7">
    <source>
        <dbReference type="ARBA" id="ARBA00022787"/>
    </source>
</evidence>
<dbReference type="FunFam" id="3.40.50.300:FF:000170">
    <property type="entry name" value="Mitochondrial Rho GTPase"/>
    <property type="match status" value="1"/>
</dbReference>
<proteinExistence type="inferred from homology"/>
<feature type="domain" description="Miro" evidence="16">
    <location>
        <begin position="7"/>
        <end position="173"/>
    </location>
</feature>
<dbReference type="Pfam" id="PF08356">
    <property type="entry name" value="EF_assoc_2"/>
    <property type="match status" value="1"/>
</dbReference>
<organism evidence="17 18">
    <name type="scientific">Eumeta variegata</name>
    <name type="common">Bagworm moth</name>
    <name type="synonym">Eumeta japonica</name>
    <dbReference type="NCBI Taxonomy" id="151549"/>
    <lineage>
        <taxon>Eukaryota</taxon>
        <taxon>Metazoa</taxon>
        <taxon>Ecdysozoa</taxon>
        <taxon>Arthropoda</taxon>
        <taxon>Hexapoda</taxon>
        <taxon>Insecta</taxon>
        <taxon>Pterygota</taxon>
        <taxon>Neoptera</taxon>
        <taxon>Endopterygota</taxon>
        <taxon>Lepidoptera</taxon>
        <taxon>Glossata</taxon>
        <taxon>Ditrysia</taxon>
        <taxon>Tineoidea</taxon>
        <taxon>Psychidae</taxon>
        <taxon>Oiketicinae</taxon>
        <taxon>Eumeta</taxon>
    </lineage>
</organism>
<reference evidence="17 18" key="1">
    <citation type="journal article" date="2019" name="Commun. Biol.">
        <title>The bagworm genome reveals a unique fibroin gene that provides high tensile strength.</title>
        <authorList>
            <person name="Kono N."/>
            <person name="Nakamura H."/>
            <person name="Ohtoshi R."/>
            <person name="Tomita M."/>
            <person name="Numata K."/>
            <person name="Arakawa K."/>
        </authorList>
    </citation>
    <scope>NUCLEOTIDE SEQUENCE [LARGE SCALE GENOMIC DNA]</scope>
</reference>
<dbReference type="PROSITE" id="PS51423">
    <property type="entry name" value="MIRO"/>
    <property type="match status" value="2"/>
</dbReference>
<dbReference type="Proteomes" id="UP000299102">
    <property type="component" value="Unassembled WGS sequence"/>
</dbReference>
<keyword evidence="7" id="KW-1000">Mitochondrion outer membrane</keyword>
<dbReference type="STRING" id="151549.A0A4C2A1F9"/>
<feature type="domain" description="Miro" evidence="16">
    <location>
        <begin position="555"/>
        <end position="723"/>
    </location>
</feature>
<evidence type="ECO:0000259" key="16">
    <source>
        <dbReference type="PROSITE" id="PS51423"/>
    </source>
</evidence>
<comment type="similarity">
    <text evidence="2">Belongs to the mitochondrial Rho GTPase family.</text>
</comment>
<dbReference type="OrthoDB" id="10020961at2759"/>
<dbReference type="SMART" id="SM00173">
    <property type="entry name" value="RAS"/>
    <property type="match status" value="1"/>
</dbReference>
<keyword evidence="11" id="KW-0496">Mitochondrion</keyword>
<name>A0A4C2A1F9_EUMVA</name>
<dbReference type="Gene3D" id="1.10.238.10">
    <property type="entry name" value="EF-hand"/>
    <property type="match status" value="2"/>
</dbReference>
<dbReference type="AlphaFoldDB" id="A0A4C2A1F9"/>
<sequence>MVHDSLSRSVRILLLGEPGVGKTSLILSLVTEEFTEHVPPKAEEITIPADVTPEQVPTNIVDYSVAEQNMEQVTEEIEKAHVICIVFAVDKQETLNKIGSYWLPFIRESCGNDARKPIILVGNKIDLIDYSIIDNIWDIAEEYPEVDRCIECSAKTLTNVSEMFYNAQKAVLHPIAPIYSIEEQELTDKCKKALSRIFKICDIDGDNLLDDYETNLFQKKCFDTPLQLQVLDEVKSVIAQNIAGGIENDCITMKGFIFLHCLFIQRGRNETTWTVLRKFGYDDNLELMNSYLHANSIIRLWLPYSTKVLVKTNQTSPNSMGLRRLITEFLWPPSSSIIRLWLPYSTKVPGKIESNAQTRWGRLITEFPGTPSSSIIRLWLPYSTKIPYYIPTQKASHALVTPLELRVSMGGGDHLFFGGSYNSLPLENAIVVFSNLLSSLELSYKGQQFLTQLFERYDRDKDGALNPTELKNVFSCCPRIPWHNLRYTVPTNEKGYLTLQGWMCRWTLMTLVELQNASAYLAYLGFNYYENESQKIAFHITREKKIDIAKKQSSRNVYQCHVIGPRSCGKTSICRSFLGIAHKKIKPHSHDRGDGESSDNYCINTITVYGQEKYMVLREIPITRVSDPLQPAEVNCDVACLVYDVGVSRSFEYIARIYIKYFAESHIPVLIVGTKSDGLVIRQEYILQPEVFCSNYHLLPPQIFNIKENRSEVFIKLATMAAFPHLKHFASFTGENSNWWKAGVGVAAATIMGLILVKILHHQRRLRRRRVRFVIVSVMSSLEACHKQLFQPQHSPLR</sequence>
<comment type="subcellular location">
    <subcellularLocation>
        <location evidence="1">Mitochondrion outer membrane</location>
        <topology evidence="1">Single-pass type IV membrane protein</topology>
    </subcellularLocation>
</comment>
<dbReference type="GO" id="GO:0005741">
    <property type="term" value="C:mitochondrial outer membrane"/>
    <property type="evidence" value="ECO:0007669"/>
    <property type="project" value="UniProtKB-SubCell"/>
</dbReference>
<dbReference type="GO" id="GO:0005525">
    <property type="term" value="F:GTP binding"/>
    <property type="evidence" value="ECO:0007669"/>
    <property type="project" value="UniProtKB-KW"/>
</dbReference>
<dbReference type="PROSITE" id="PS50222">
    <property type="entry name" value="EF_HAND_2"/>
    <property type="match status" value="1"/>
</dbReference>
<dbReference type="GO" id="GO:0035006">
    <property type="term" value="P:melanization defense response"/>
    <property type="evidence" value="ECO:0007669"/>
    <property type="project" value="UniProtKB-ARBA"/>
</dbReference>
<evidence type="ECO:0000256" key="3">
    <source>
        <dbReference type="ARBA" id="ARBA00022692"/>
    </source>
</evidence>
<dbReference type="InterPro" id="IPR001806">
    <property type="entry name" value="Small_GTPase"/>
</dbReference>
<gene>
    <name evidence="17" type="primary">Miro</name>
    <name evidence="17" type="ORF">EVAR_24099_1</name>
</gene>
<dbReference type="InterPro" id="IPR027417">
    <property type="entry name" value="P-loop_NTPase"/>
</dbReference>
<keyword evidence="9" id="KW-0106">Calcium</keyword>
<evidence type="ECO:0000256" key="14">
    <source>
        <dbReference type="SAM" id="Phobius"/>
    </source>
</evidence>
<keyword evidence="8" id="KW-0378">Hydrolase</keyword>
<evidence type="ECO:0000313" key="18">
    <source>
        <dbReference type="Proteomes" id="UP000299102"/>
    </source>
</evidence>
<feature type="transmembrane region" description="Helical" evidence="14">
    <location>
        <begin position="739"/>
        <end position="760"/>
    </location>
</feature>
<evidence type="ECO:0000256" key="8">
    <source>
        <dbReference type="ARBA" id="ARBA00022801"/>
    </source>
</evidence>
<comment type="caution">
    <text evidence="17">The sequence shown here is derived from an EMBL/GenBank/DDBJ whole genome shotgun (WGS) entry which is preliminary data.</text>
</comment>
<dbReference type="PROSITE" id="PS00018">
    <property type="entry name" value="EF_HAND_1"/>
    <property type="match status" value="1"/>
</dbReference>
<keyword evidence="5" id="KW-0677">Repeat</keyword>
<keyword evidence="6" id="KW-0547">Nucleotide-binding</keyword>
<dbReference type="GO" id="GO:0003924">
    <property type="term" value="F:GTPase activity"/>
    <property type="evidence" value="ECO:0007669"/>
    <property type="project" value="InterPro"/>
</dbReference>
<evidence type="ECO:0000313" key="17">
    <source>
        <dbReference type="EMBL" id="GBP93009.1"/>
    </source>
</evidence>
<dbReference type="InterPro" id="IPR003578">
    <property type="entry name" value="Small_GTPase_Rho"/>
</dbReference>
<dbReference type="InterPro" id="IPR020860">
    <property type="entry name" value="MIRO_dom"/>
</dbReference>
<evidence type="ECO:0000256" key="13">
    <source>
        <dbReference type="ARBA" id="ARBA00023136"/>
    </source>
</evidence>
<keyword evidence="4" id="KW-0479">Metal-binding</keyword>
<evidence type="ECO:0000256" key="9">
    <source>
        <dbReference type="ARBA" id="ARBA00022837"/>
    </source>
</evidence>
<evidence type="ECO:0000256" key="1">
    <source>
        <dbReference type="ARBA" id="ARBA00004200"/>
    </source>
</evidence>
<dbReference type="EMBL" id="BGZK01002332">
    <property type="protein sequence ID" value="GBP93009.1"/>
    <property type="molecule type" value="Genomic_DNA"/>
</dbReference>
<dbReference type="GO" id="GO:0005509">
    <property type="term" value="F:calcium ion binding"/>
    <property type="evidence" value="ECO:0007669"/>
    <property type="project" value="InterPro"/>
</dbReference>
<dbReference type="PROSITE" id="PS51419">
    <property type="entry name" value="RAB"/>
    <property type="match status" value="1"/>
</dbReference>
<keyword evidence="3 14" id="KW-0812">Transmembrane</keyword>
<protein>
    <submittedName>
        <fullName evidence="17">Mitochondrial Rho GTPase</fullName>
    </submittedName>
</protein>
<evidence type="ECO:0000259" key="15">
    <source>
        <dbReference type="PROSITE" id="PS50222"/>
    </source>
</evidence>